<protein>
    <recommendedName>
        <fullName evidence="3">DUF2523 domain-containing protein</fullName>
    </recommendedName>
</protein>
<dbReference type="Pfam" id="PF10734">
    <property type="entry name" value="DUF2523"/>
    <property type="match status" value="1"/>
</dbReference>
<accession>A0A1H4H8C1</accession>
<gene>
    <name evidence="1" type="ORF">SAMN02745729_13129</name>
</gene>
<dbReference type="AlphaFoldDB" id="A0A1H4H8C1"/>
<reference evidence="2" key="1">
    <citation type="submission" date="2016-10" db="EMBL/GenBank/DDBJ databases">
        <authorList>
            <person name="Varghese N."/>
            <person name="Submissions S."/>
        </authorList>
    </citation>
    <scope>NUCLEOTIDE SEQUENCE [LARGE SCALE GENOMIC DNA]</scope>
    <source>
        <strain evidence="2">DSM 11526</strain>
    </source>
</reference>
<organism evidence="1 2">
    <name type="scientific">Marinobacterium iners DSM 11526</name>
    <dbReference type="NCBI Taxonomy" id="1122198"/>
    <lineage>
        <taxon>Bacteria</taxon>
        <taxon>Pseudomonadati</taxon>
        <taxon>Pseudomonadota</taxon>
        <taxon>Gammaproteobacteria</taxon>
        <taxon>Oceanospirillales</taxon>
        <taxon>Oceanospirillaceae</taxon>
        <taxon>Marinobacterium</taxon>
    </lineage>
</organism>
<dbReference type="OrthoDB" id="5572690at2"/>
<dbReference type="Proteomes" id="UP000242469">
    <property type="component" value="Unassembled WGS sequence"/>
</dbReference>
<evidence type="ECO:0000313" key="1">
    <source>
        <dbReference type="EMBL" id="SEB17945.1"/>
    </source>
</evidence>
<dbReference type="InterPro" id="IPR019670">
    <property type="entry name" value="DUF2523"/>
</dbReference>
<dbReference type="EMBL" id="FNRJ01000031">
    <property type="protein sequence ID" value="SEB17945.1"/>
    <property type="molecule type" value="Genomic_DNA"/>
</dbReference>
<keyword evidence="2" id="KW-1185">Reference proteome</keyword>
<dbReference type="STRING" id="1122198.SAMN02745729_13129"/>
<name>A0A1H4H8C1_9GAMM</name>
<sequence>MLEFFNDVISFFGDIKDWIYSGIYTFTVDAYAYFIKQSVKAYIGFLITAIPFAWDVAQSIIDDLNISSYLDSAWGTLDAPTRSVLAYLRIPEGINFILSSAVTRFVLRFIPGF</sequence>
<evidence type="ECO:0000313" key="2">
    <source>
        <dbReference type="Proteomes" id="UP000242469"/>
    </source>
</evidence>
<evidence type="ECO:0008006" key="3">
    <source>
        <dbReference type="Google" id="ProtNLM"/>
    </source>
</evidence>
<proteinExistence type="predicted"/>
<dbReference type="RefSeq" id="WP_091828197.1">
    <property type="nucleotide sequence ID" value="NZ_FNRJ01000031.1"/>
</dbReference>